<evidence type="ECO:0000259" key="1">
    <source>
        <dbReference type="Pfam" id="PF04851"/>
    </source>
</evidence>
<name>A0AAE8HQ05_9HYPH</name>
<dbReference type="RefSeq" id="WP_075381156.1">
    <property type="nucleotide sequence ID" value="NZ_CP015367.1"/>
</dbReference>
<organism evidence="3 5">
    <name type="scientific">Methylobacterium phyllosphaerae</name>
    <dbReference type="NCBI Taxonomy" id="418223"/>
    <lineage>
        <taxon>Bacteria</taxon>
        <taxon>Pseudomonadati</taxon>
        <taxon>Pseudomonadota</taxon>
        <taxon>Alphaproteobacteria</taxon>
        <taxon>Hyphomicrobiales</taxon>
        <taxon>Methylobacteriaceae</taxon>
        <taxon>Methylobacterium</taxon>
    </lineage>
</organism>
<dbReference type="KEGG" id="mphy:MCBMB27_04194"/>
<dbReference type="InterPro" id="IPR006935">
    <property type="entry name" value="Helicase/UvrB_N"/>
</dbReference>
<keyword evidence="4" id="KW-1185">Reference proteome</keyword>
<dbReference type="EMBL" id="FOPK01000005">
    <property type="protein sequence ID" value="SFG61599.1"/>
    <property type="molecule type" value="Genomic_DNA"/>
</dbReference>
<evidence type="ECO:0000313" key="5">
    <source>
        <dbReference type="Proteomes" id="UP000199140"/>
    </source>
</evidence>
<feature type="domain" description="Helicase/UvrB N-terminal" evidence="1">
    <location>
        <begin position="58"/>
        <end position="230"/>
    </location>
</feature>
<dbReference type="PANTHER" id="PTHR47396:SF1">
    <property type="entry name" value="ATP-DEPENDENT HELICASE IRC3-RELATED"/>
    <property type="match status" value="1"/>
</dbReference>
<evidence type="ECO:0000313" key="4">
    <source>
        <dbReference type="Proteomes" id="UP000185487"/>
    </source>
</evidence>
<gene>
    <name evidence="2" type="ORF">MCBMB27_04194</name>
    <name evidence="3" type="ORF">SAMN05192567_105231</name>
</gene>
<dbReference type="GO" id="GO:0015668">
    <property type="term" value="F:type III site-specific deoxyribonuclease activity"/>
    <property type="evidence" value="ECO:0007669"/>
    <property type="project" value="UniProtKB-EC"/>
</dbReference>
<keyword evidence="2" id="KW-0540">Nuclease</keyword>
<dbReference type="Gene3D" id="3.40.50.300">
    <property type="entry name" value="P-loop containing nucleotide triphosphate hydrolases"/>
    <property type="match status" value="2"/>
</dbReference>
<evidence type="ECO:0000313" key="3">
    <source>
        <dbReference type="EMBL" id="SFG61599.1"/>
    </source>
</evidence>
<dbReference type="Proteomes" id="UP000199140">
    <property type="component" value="Unassembled WGS sequence"/>
</dbReference>
<sequence length="889" mass="99429">MNRHVGVIAGRLSLRAPQRQSLEILDRVCELVPPRRGADRAAGLAAIRAEYPSVTDFEREFLSICFALATGVGKTRLIGAFIAYLHLAHGIQNFFVLAPNLTIYQKLITDFTPNTPKYVFRGISEFVTDEPEIVTGENFESRGALLDSLRRCKINIFNISKLNSEVRGGRQLRMRSFRETLGESYFDYLAGQPDLVLIMDESHRYRASAGWRALNELKPVVGLELTATPFVETPKGPVPFKNVILDYPLGRAMADGFVKEPVVVTRRDFNPAGMSAEAIQRLKLEDGIRLHESVKVELETYARQSGLARVKPFLLVIARDITHAAELKANIEGELFSGRYAGRVIQVDSSVKEDATVQALLNVERAEEPTEIVIHVNMLKEGWDVTNLYTIVPLRAANARTLIEQSIGRGLRLPYGARTGVAAVDRLNIVAHDRFQEIVDSASRPDSPIRMRSLVLDDVILSGRTTTIVSRPRLADQLGLATDVIPSSLGGDGFGERGQAVFNAEEGRVARIAWAEFRRLEAQPDRAPTSASLLRPDIQAVVVVEVERQYRPAQVELGGIREHPDVASVVARTAELVVQGTINIPRILVTPRGEVRSGYRPFTLDLANIRPQPGGTTLWLQELRTGRAETLLPGSESRVHEKQLEDYLVRRLIDKPDIAYDQHADLLYDLAGQFVAHLRTYLPEEEVAEVLSANDELLANLIHGQMQGHYEEAVDEGYEVVVKRGWTMLRDSAFTAAADEEPLDFRAPPPDLNNIARYVFGGFRRCLYPALKFQSNAERKLAIVLDRDSEKWFKPAKGQFQIYYRRGADHPEYVPDFVVEVADRIFMLESKASNQLADPEVMTKRDVAQTWCAHASAYAVRHGGKPWSYVLVPDDSIAENMTLERLAFL</sequence>
<keyword evidence="2" id="KW-0378">Hydrolase</keyword>
<reference evidence="2 4" key="1">
    <citation type="submission" date="2016-04" db="EMBL/GenBank/DDBJ databases">
        <title>Complete genome sequencing and analysis of CBMB27, Methylobacterium phyllosphaerae isolated from leaf tissues of rice (Oryza sativa L.).</title>
        <authorList>
            <person name="Lee Y."/>
            <person name="Hwangbo K."/>
            <person name="Chung H."/>
            <person name="Yoo J."/>
            <person name="Kim K.Y."/>
            <person name="Sa T.M."/>
            <person name="Um Y."/>
            <person name="Madhaiyan M."/>
        </authorList>
    </citation>
    <scope>NUCLEOTIDE SEQUENCE [LARGE SCALE GENOMIC DNA]</scope>
    <source>
        <strain evidence="2 4">CBMB27</strain>
    </source>
</reference>
<dbReference type="GO" id="GO:0005524">
    <property type="term" value="F:ATP binding"/>
    <property type="evidence" value="ECO:0007669"/>
    <property type="project" value="InterPro"/>
</dbReference>
<evidence type="ECO:0000313" key="2">
    <source>
        <dbReference type="EMBL" id="APT33485.1"/>
    </source>
</evidence>
<proteinExistence type="predicted"/>
<dbReference type="Pfam" id="PF04851">
    <property type="entry name" value="ResIII"/>
    <property type="match status" value="1"/>
</dbReference>
<dbReference type="SUPFAM" id="SSF52540">
    <property type="entry name" value="P-loop containing nucleoside triphosphate hydrolases"/>
    <property type="match status" value="2"/>
</dbReference>
<dbReference type="InterPro" id="IPR027417">
    <property type="entry name" value="P-loop_NTPase"/>
</dbReference>
<dbReference type="AlphaFoldDB" id="A0AAE8HQ05"/>
<keyword evidence="2" id="KW-0255">Endonuclease</keyword>
<dbReference type="InterPro" id="IPR050742">
    <property type="entry name" value="Helicase_Restrict-Modif_Enz"/>
</dbReference>
<dbReference type="GO" id="GO:0003677">
    <property type="term" value="F:DNA binding"/>
    <property type="evidence" value="ECO:0007669"/>
    <property type="project" value="InterPro"/>
</dbReference>
<dbReference type="Proteomes" id="UP000185487">
    <property type="component" value="Chromosome"/>
</dbReference>
<dbReference type="PANTHER" id="PTHR47396">
    <property type="entry name" value="TYPE I RESTRICTION ENZYME ECOKI R PROTEIN"/>
    <property type="match status" value="1"/>
</dbReference>
<reference evidence="3 5" key="2">
    <citation type="submission" date="2016-10" db="EMBL/GenBank/DDBJ databases">
        <authorList>
            <person name="Varghese N."/>
            <person name="Submissions S."/>
        </authorList>
    </citation>
    <scope>NUCLEOTIDE SEQUENCE [LARGE SCALE GENOMIC DNA]</scope>
    <source>
        <strain evidence="3 5">CBMB27</strain>
    </source>
</reference>
<accession>A0AAE8HQ05</accession>
<protein>
    <submittedName>
        <fullName evidence="2">Type III restriction endonuclease subunit R</fullName>
        <ecNumber evidence="2">3.1.21.5</ecNumber>
    </submittedName>
    <submittedName>
        <fullName evidence="3">Type III restriction enzyme</fullName>
    </submittedName>
</protein>
<dbReference type="EMBL" id="CP015367">
    <property type="protein sequence ID" value="APT33485.1"/>
    <property type="molecule type" value="Genomic_DNA"/>
</dbReference>
<dbReference type="GO" id="GO:0005829">
    <property type="term" value="C:cytosol"/>
    <property type="evidence" value="ECO:0007669"/>
    <property type="project" value="TreeGrafter"/>
</dbReference>
<dbReference type="EC" id="3.1.21.5" evidence="2"/>